<comment type="similarity">
    <text evidence="3">Belongs to the DAMOX/DASOX family.</text>
</comment>
<organism evidence="9 10">
    <name type="scientific">Potamilus streckersoni</name>
    <dbReference type="NCBI Taxonomy" id="2493646"/>
    <lineage>
        <taxon>Eukaryota</taxon>
        <taxon>Metazoa</taxon>
        <taxon>Spiralia</taxon>
        <taxon>Lophotrochozoa</taxon>
        <taxon>Mollusca</taxon>
        <taxon>Bivalvia</taxon>
        <taxon>Autobranchia</taxon>
        <taxon>Heteroconchia</taxon>
        <taxon>Palaeoheterodonta</taxon>
        <taxon>Unionida</taxon>
        <taxon>Unionoidea</taxon>
        <taxon>Unionidae</taxon>
        <taxon>Ambleminae</taxon>
        <taxon>Lampsilini</taxon>
        <taxon>Potamilus</taxon>
    </lineage>
</organism>
<evidence type="ECO:0000259" key="8">
    <source>
        <dbReference type="Pfam" id="PF01266"/>
    </source>
</evidence>
<dbReference type="Proteomes" id="UP001195483">
    <property type="component" value="Unassembled WGS sequence"/>
</dbReference>
<evidence type="ECO:0000256" key="2">
    <source>
        <dbReference type="ARBA" id="ARBA00004253"/>
    </source>
</evidence>
<dbReference type="InterPro" id="IPR023209">
    <property type="entry name" value="DAO"/>
</dbReference>
<dbReference type="InterPro" id="IPR006181">
    <property type="entry name" value="D-amino_acid_oxidase_CS"/>
</dbReference>
<dbReference type="PANTHER" id="PTHR11530:SF11">
    <property type="entry name" value="D-ASPARTATE OXIDASE"/>
    <property type="match status" value="1"/>
</dbReference>
<dbReference type="PROSITE" id="PS00677">
    <property type="entry name" value="DAO"/>
    <property type="match status" value="1"/>
</dbReference>
<reference evidence="9" key="1">
    <citation type="journal article" date="2021" name="Genome Biol. Evol.">
        <title>A High-Quality Reference Genome for a Parasitic Bivalve with Doubly Uniparental Inheritance (Bivalvia: Unionida).</title>
        <authorList>
            <person name="Smith C.H."/>
        </authorList>
    </citation>
    <scope>NUCLEOTIDE SEQUENCE</scope>
    <source>
        <strain evidence="9">CHS0354</strain>
    </source>
</reference>
<evidence type="ECO:0000313" key="9">
    <source>
        <dbReference type="EMBL" id="KAK3592076.1"/>
    </source>
</evidence>
<evidence type="ECO:0000256" key="4">
    <source>
        <dbReference type="ARBA" id="ARBA00022630"/>
    </source>
</evidence>
<feature type="binding site" evidence="7">
    <location>
        <position position="298"/>
    </location>
    <ligand>
        <name>D-dopa</name>
        <dbReference type="ChEBI" id="CHEBI:149689"/>
    </ligand>
</feature>
<dbReference type="SUPFAM" id="SSF54373">
    <property type="entry name" value="FAD-linked reductases, C-terminal domain"/>
    <property type="match status" value="1"/>
</dbReference>
<evidence type="ECO:0000256" key="5">
    <source>
        <dbReference type="ARBA" id="ARBA00022827"/>
    </source>
</evidence>
<proteinExistence type="inferred from homology"/>
<evidence type="ECO:0000256" key="1">
    <source>
        <dbReference type="ARBA" id="ARBA00001974"/>
    </source>
</evidence>
<dbReference type="PANTHER" id="PTHR11530">
    <property type="entry name" value="D-AMINO ACID OXIDASE"/>
    <property type="match status" value="1"/>
</dbReference>
<dbReference type="GO" id="GO:0005782">
    <property type="term" value="C:peroxisomal matrix"/>
    <property type="evidence" value="ECO:0007669"/>
    <property type="project" value="UniProtKB-SubCell"/>
</dbReference>
<evidence type="ECO:0000256" key="7">
    <source>
        <dbReference type="PIRSR" id="PIRSR000189-1"/>
    </source>
</evidence>
<dbReference type="AlphaFoldDB" id="A0AAE0SI22"/>
<feature type="binding site" evidence="7">
    <location>
        <position position="243"/>
    </location>
    <ligand>
        <name>D-dopa</name>
        <dbReference type="ChEBI" id="CHEBI:149689"/>
    </ligand>
</feature>
<reference evidence="9" key="3">
    <citation type="submission" date="2023-05" db="EMBL/GenBank/DDBJ databases">
        <authorList>
            <person name="Smith C.H."/>
        </authorList>
    </citation>
    <scope>NUCLEOTIDE SEQUENCE</scope>
    <source>
        <strain evidence="9">CHS0354</strain>
        <tissue evidence="9">Mantle</tissue>
    </source>
</reference>
<protein>
    <recommendedName>
        <fullName evidence="8">FAD dependent oxidoreductase domain-containing protein</fullName>
    </recommendedName>
</protein>
<sequence>MNLNIDVRILEKVHQLKMKKQQIGVIGAGVIGLSSALLIQELCPGSEVTIIADKFSPDTTSDVAGGFWEPHLLGNTPQERIRCWSQATWDHLTALAHSQQASEVGACLVSGYTLSPIKIERPPHWDQVIGFREVSQEEMTRFPGVKSGFFYTTVMIEVRNYLPWLMKRFKGRGGKVLQRKISSLMELSGQYDIVVNCSGVEARHLVNDQSVYPVRGQLIRVKAPWLKHFLIVTSENPEFVDGYILPGAQEVVLGGIEQVGVWDLKHRDADREYLWMTCTRLLPCLQNAEIVRDWTGLRPVRTSVRLEVEYLHSDDRSLTVVHNYGHGGSGVTLHWGCAKEVAQLVKREQTQGRQKLAKL</sequence>
<feature type="binding site" evidence="7">
    <location>
        <begin position="327"/>
        <end position="332"/>
    </location>
    <ligand>
        <name>FAD</name>
        <dbReference type="ChEBI" id="CHEBI:57692"/>
    </ligand>
</feature>
<evidence type="ECO:0000313" key="10">
    <source>
        <dbReference type="Proteomes" id="UP001195483"/>
    </source>
</evidence>
<comment type="caution">
    <text evidence="9">The sequence shown here is derived from an EMBL/GenBank/DDBJ whole genome shotgun (WGS) entry which is preliminary data.</text>
</comment>
<feature type="binding site" evidence="7">
    <location>
        <position position="328"/>
    </location>
    <ligand>
        <name>D-dopa</name>
        <dbReference type="ChEBI" id="CHEBI:149689"/>
    </ligand>
</feature>
<evidence type="ECO:0000256" key="3">
    <source>
        <dbReference type="ARBA" id="ARBA00006730"/>
    </source>
</evidence>
<gene>
    <name evidence="9" type="ORF">CHS0354_019332</name>
</gene>
<keyword evidence="10" id="KW-1185">Reference proteome</keyword>
<dbReference type="GO" id="GO:0003884">
    <property type="term" value="F:D-amino-acid oxidase activity"/>
    <property type="evidence" value="ECO:0007669"/>
    <property type="project" value="InterPro"/>
</dbReference>
<name>A0AAE0SI22_9BIVA</name>
<comment type="cofactor">
    <cofactor evidence="1 7">
        <name>FAD</name>
        <dbReference type="ChEBI" id="CHEBI:57692"/>
    </cofactor>
</comment>
<feature type="domain" description="FAD dependent oxidoreductase" evidence="8">
    <location>
        <begin position="23"/>
        <end position="344"/>
    </location>
</feature>
<keyword evidence="6" id="KW-0560">Oxidoreductase</keyword>
<accession>A0AAE0SI22</accession>
<dbReference type="InterPro" id="IPR006076">
    <property type="entry name" value="FAD-dep_OxRdtase"/>
</dbReference>
<comment type="subcellular location">
    <subcellularLocation>
        <location evidence="2">Peroxisome matrix</location>
    </subcellularLocation>
</comment>
<feature type="binding site" evidence="7">
    <location>
        <begin position="60"/>
        <end position="61"/>
    </location>
    <ligand>
        <name>FAD</name>
        <dbReference type="ChEBI" id="CHEBI:57692"/>
    </ligand>
</feature>
<keyword evidence="5 7" id="KW-0274">FAD</keyword>
<dbReference type="PIRSF" id="PIRSF000189">
    <property type="entry name" value="D-aa_oxidase"/>
    <property type="match status" value="1"/>
</dbReference>
<keyword evidence="4" id="KW-0285">Flavoprotein</keyword>
<dbReference type="EMBL" id="JAEAOA010001195">
    <property type="protein sequence ID" value="KAK3592076.1"/>
    <property type="molecule type" value="Genomic_DNA"/>
</dbReference>
<dbReference type="GO" id="GO:0019478">
    <property type="term" value="P:D-amino acid catabolic process"/>
    <property type="evidence" value="ECO:0007669"/>
    <property type="project" value="TreeGrafter"/>
</dbReference>
<dbReference type="Pfam" id="PF01266">
    <property type="entry name" value="DAO"/>
    <property type="match status" value="1"/>
</dbReference>
<dbReference type="Gene3D" id="3.30.9.10">
    <property type="entry name" value="D-Amino Acid Oxidase, subunit A, domain 2"/>
    <property type="match status" value="1"/>
</dbReference>
<reference evidence="9" key="2">
    <citation type="journal article" date="2021" name="Genome Biol. Evol.">
        <title>Developing a high-quality reference genome for a parasitic bivalve with doubly uniparental inheritance (Bivalvia: Unionida).</title>
        <authorList>
            <person name="Smith C.H."/>
        </authorList>
    </citation>
    <scope>NUCLEOTIDE SEQUENCE</scope>
    <source>
        <strain evidence="9">CHS0354</strain>
        <tissue evidence="9">Mantle</tissue>
    </source>
</reference>
<dbReference type="GO" id="GO:0071949">
    <property type="term" value="F:FAD binding"/>
    <property type="evidence" value="ECO:0007669"/>
    <property type="project" value="InterPro"/>
</dbReference>
<dbReference type="SUPFAM" id="SSF51971">
    <property type="entry name" value="Nucleotide-binding domain"/>
    <property type="match status" value="1"/>
</dbReference>
<dbReference type="Gene3D" id="3.40.50.720">
    <property type="entry name" value="NAD(P)-binding Rossmann-like Domain"/>
    <property type="match status" value="1"/>
</dbReference>
<evidence type="ECO:0000256" key="6">
    <source>
        <dbReference type="ARBA" id="ARBA00023002"/>
    </source>
</evidence>